<reference evidence="7" key="1">
    <citation type="submission" date="2020-05" db="UniProtKB">
        <authorList>
            <consortium name="EnsemblMetazoa"/>
        </authorList>
    </citation>
    <scope>IDENTIFICATION</scope>
    <source>
        <strain evidence="7">BB02</strain>
    </source>
</reference>
<dbReference type="AlphaFoldDB" id="A0A2C9JMJ1"/>
<dbReference type="CDD" id="cd02440">
    <property type="entry name" value="AdoMet_MTases"/>
    <property type="match status" value="1"/>
</dbReference>
<dbReference type="EC" id="2.1.1.-" evidence="4"/>
<feature type="region of interest" description="Disordered" evidence="5">
    <location>
        <begin position="1"/>
        <end position="27"/>
    </location>
</feature>
<gene>
    <name evidence="7" type="primary">106060164</name>
</gene>
<dbReference type="EnsemblMetazoa" id="BGLB004875-RC">
    <property type="protein sequence ID" value="BGLB004875-PC"/>
    <property type="gene ID" value="BGLB004875"/>
</dbReference>
<feature type="domain" description="Methyltransferase type 12" evidence="6">
    <location>
        <begin position="151"/>
        <end position="254"/>
    </location>
</feature>
<dbReference type="InterPro" id="IPR026113">
    <property type="entry name" value="METTL2/6/8-like"/>
</dbReference>
<name>A0A2C9JMJ1_BIOGL</name>
<evidence type="ECO:0000256" key="3">
    <source>
        <dbReference type="ARBA" id="ARBA00022679"/>
    </source>
</evidence>
<dbReference type="GO" id="GO:0032259">
    <property type="term" value="P:methylation"/>
    <property type="evidence" value="ECO:0007669"/>
    <property type="project" value="UniProtKB-KW"/>
</dbReference>
<dbReference type="EnsemblMetazoa" id="BGLB004875-RB">
    <property type="protein sequence ID" value="BGLB004875-PB"/>
    <property type="gene ID" value="BGLB004875"/>
</dbReference>
<organism evidence="7 8">
    <name type="scientific">Biomphalaria glabrata</name>
    <name type="common">Bloodfluke planorb</name>
    <name type="synonym">Freshwater snail</name>
    <dbReference type="NCBI Taxonomy" id="6526"/>
    <lineage>
        <taxon>Eukaryota</taxon>
        <taxon>Metazoa</taxon>
        <taxon>Spiralia</taxon>
        <taxon>Lophotrochozoa</taxon>
        <taxon>Mollusca</taxon>
        <taxon>Gastropoda</taxon>
        <taxon>Heterobranchia</taxon>
        <taxon>Euthyneura</taxon>
        <taxon>Panpulmonata</taxon>
        <taxon>Hygrophila</taxon>
        <taxon>Lymnaeoidea</taxon>
        <taxon>Planorbidae</taxon>
        <taxon>Biomphalaria</taxon>
    </lineage>
</organism>
<sequence length="342" mass="39848">MAEIEKMSELMGDNASQEQEDKRTKFGTRFLTDPDSVFKHNAWDNVEWDEEQETAAKRIAMKHADHKASQDKLAELERDAVKHWDEFYSVHNNHFFKDRQWLFTEFHELHGAAQECSSDMNLQQNISCTQTKLEEQNAEQNVLSDSTFKLLEVGCGVGNTVFPILKTNKNPNLKVYCCDFSSTAVDIVKSHPDYDTKRCHAFVYDITDEQAAVPIEKESLDVIIMIFVLSAISPDKMSEAIKRLACYLKPGGMFLFRDYGRYDMAQLRFKENRCLSENFYVRGDGTRVYFFTQDELKDMFEKAGLKEKEIVVDRRLQVNRVRQLKMFRVWIQCKFCKPVGSE</sequence>
<evidence type="ECO:0000313" key="8">
    <source>
        <dbReference type="Proteomes" id="UP000076420"/>
    </source>
</evidence>
<dbReference type="FunFam" id="3.40.50.150:FF:000145">
    <property type="entry name" value="Methyltransferase-like protein"/>
    <property type="match status" value="1"/>
</dbReference>
<evidence type="ECO:0000256" key="2">
    <source>
        <dbReference type="ARBA" id="ARBA00022603"/>
    </source>
</evidence>
<dbReference type="PANTHER" id="PTHR22809:SF11">
    <property type="entry name" value="TRNA N(3)-METHYLCYTIDINE METHYLTRANSFERASE METTL2"/>
    <property type="match status" value="1"/>
</dbReference>
<dbReference type="SUPFAM" id="SSF53335">
    <property type="entry name" value="S-adenosyl-L-methionine-dependent methyltransferases"/>
    <property type="match status" value="1"/>
</dbReference>
<comment type="function">
    <text evidence="4">S-adenosyl-L-methionine-dependent methyltransferase.</text>
</comment>
<dbReference type="Gene3D" id="3.40.50.150">
    <property type="entry name" value="Vaccinia Virus protein VP39"/>
    <property type="match status" value="1"/>
</dbReference>
<dbReference type="RefSeq" id="XP_013073414.2">
    <property type="nucleotide sequence ID" value="XM_013217960.2"/>
</dbReference>
<accession>A0A2C9JMJ1</accession>
<evidence type="ECO:0000313" key="7">
    <source>
        <dbReference type="EnsemblMetazoa" id="BGLB004875-PC"/>
    </source>
</evidence>
<evidence type="ECO:0000256" key="4">
    <source>
        <dbReference type="PIRNR" id="PIRNR037755"/>
    </source>
</evidence>
<keyword evidence="3 4" id="KW-0808">Transferase</keyword>
<evidence type="ECO:0000256" key="1">
    <source>
        <dbReference type="ARBA" id="ARBA00009725"/>
    </source>
</evidence>
<dbReference type="PIRSF" id="PIRSF037755">
    <property type="entry name" value="Mettl2_prd"/>
    <property type="match status" value="1"/>
</dbReference>
<dbReference type="Pfam" id="PF08242">
    <property type="entry name" value="Methyltransf_12"/>
    <property type="match status" value="1"/>
</dbReference>
<dbReference type="VEuPathDB" id="VectorBase:BGLAX_047119"/>
<dbReference type="VEuPathDB" id="VectorBase:BGLB004875"/>
<dbReference type="InterPro" id="IPR029063">
    <property type="entry name" value="SAM-dependent_MTases_sf"/>
</dbReference>
<dbReference type="STRING" id="6526.A0A2C9JMJ1"/>
<dbReference type="InterPro" id="IPR013217">
    <property type="entry name" value="Methyltransf_12"/>
</dbReference>
<proteinExistence type="inferred from homology"/>
<dbReference type="GO" id="GO:0052735">
    <property type="term" value="F:tRNA (cytidine-3-)-methyltransferase activity"/>
    <property type="evidence" value="ECO:0007669"/>
    <property type="project" value="TreeGrafter"/>
</dbReference>
<evidence type="ECO:0000259" key="6">
    <source>
        <dbReference type="Pfam" id="PF08242"/>
    </source>
</evidence>
<keyword evidence="2 4" id="KW-0489">Methyltransferase</keyword>
<dbReference type="OrthoDB" id="417697at2759"/>
<evidence type="ECO:0000256" key="5">
    <source>
        <dbReference type="SAM" id="MobiDB-lite"/>
    </source>
</evidence>
<comment type="similarity">
    <text evidence="1 4">Belongs to the methyltransferase superfamily. METL family.</text>
</comment>
<dbReference type="Proteomes" id="UP000076420">
    <property type="component" value="Unassembled WGS sequence"/>
</dbReference>
<dbReference type="PANTHER" id="PTHR22809">
    <property type="entry name" value="METHYLTRANSFERASE-RELATED"/>
    <property type="match status" value="1"/>
</dbReference>
<protein>
    <recommendedName>
        <fullName evidence="4">tRNA N(3)-methylcytidine methyltransferase</fullName>
        <ecNumber evidence="4">2.1.1.-</ecNumber>
    </recommendedName>
</protein>
<dbReference type="KEGG" id="bgt:106060164"/>